<protein>
    <submittedName>
        <fullName evidence="1">Stage V sporulation protein AD</fullName>
    </submittedName>
</protein>
<evidence type="ECO:0000313" key="1">
    <source>
        <dbReference type="EMBL" id="AMX83014.1"/>
    </source>
</evidence>
<sequence length="342" mass="36495">MKRVGKQTWVFDEEIYIRAAATAVGPLEADGPLGRYFDISYRDLYCGEETWELAERRLMSEAVARCLQKAGISARDVDLFLAGDLLNQNATSNYVARGLPIPFLCLFGACSTSMQTLAAAAALVGGGLADTALVATSSHNATAERQFRYPTELGVQKPKTATFTVTGAGAALVGRTPGRWRIRAATIGKVIDAGVTNPLDMGAAMAPAAADTIERHFRDLGASPRDYDLIVTGDLSRVGSVIVRELLAESGYDISDVYNDCGLMIYRPDQKVFAGGSGCACSAVVTYGYLLNELDRGTFRRLFVVATGALLSQTMVQQKQSIPAVAHGVVIEAAKREPGSLP</sequence>
<dbReference type="Gene3D" id="3.40.47.40">
    <property type="entry name" value="Stage V sporulation protein AD"/>
    <property type="match status" value="1"/>
</dbReference>
<organism evidence="1 2">
    <name type="scientific">Geobacillus subterraneus</name>
    <dbReference type="NCBI Taxonomy" id="129338"/>
    <lineage>
        <taxon>Bacteria</taxon>
        <taxon>Bacillati</taxon>
        <taxon>Bacillota</taxon>
        <taxon>Bacilli</taxon>
        <taxon>Bacillales</taxon>
        <taxon>Anoxybacillaceae</taxon>
        <taxon>Geobacillus</taxon>
    </lineage>
</organism>
<dbReference type="NCBIfam" id="TIGR02845">
    <property type="entry name" value="spore_V_AD"/>
    <property type="match status" value="1"/>
</dbReference>
<name>A0ABM6A9V3_9BACL</name>
<gene>
    <name evidence="1" type="ORF">GS3922_04550</name>
</gene>
<dbReference type="SUPFAM" id="SSF53901">
    <property type="entry name" value="Thiolase-like"/>
    <property type="match status" value="1"/>
</dbReference>
<dbReference type="InterPro" id="IPR038369">
    <property type="entry name" value="SpoVAD_sf"/>
</dbReference>
<accession>A0ABM6A9V3</accession>
<evidence type="ECO:0000313" key="2">
    <source>
        <dbReference type="Proteomes" id="UP000076226"/>
    </source>
</evidence>
<dbReference type="EMBL" id="CP014342">
    <property type="protein sequence ID" value="AMX83014.1"/>
    <property type="molecule type" value="Genomic_DNA"/>
</dbReference>
<dbReference type="Pfam" id="PF07451">
    <property type="entry name" value="SpoVAD"/>
    <property type="match status" value="1"/>
</dbReference>
<proteinExistence type="predicted"/>
<dbReference type="Proteomes" id="UP000076226">
    <property type="component" value="Chromosome"/>
</dbReference>
<keyword evidence="2" id="KW-1185">Reference proteome</keyword>
<reference evidence="1 2" key="1">
    <citation type="submission" date="2016-02" db="EMBL/GenBank/DDBJ databases">
        <title>Complete genome sequence of Geobacillus subterraneus KCTC 3922T.</title>
        <authorList>
            <person name="Lee D.-W."/>
            <person name="Lee Y.-J."/>
            <person name="Lee S.-J."/>
            <person name="Park G.-S."/>
            <person name="Lee S.-J."/>
            <person name="Shin J.-H."/>
        </authorList>
    </citation>
    <scope>NUCLEOTIDE SEQUENCE [LARGE SCALE GENOMIC DNA]</scope>
    <source>
        <strain evidence="1 2">KCTC 3922</strain>
    </source>
</reference>
<dbReference type="InterPro" id="IPR010894">
    <property type="entry name" value="SpoVAD"/>
</dbReference>
<dbReference type="RefSeq" id="WP_063165386.1">
    <property type="nucleotide sequence ID" value="NZ_CP014342.1"/>
</dbReference>
<dbReference type="PIRSF" id="PIRSF011570">
    <property type="entry name" value="SpoVAD"/>
    <property type="match status" value="1"/>
</dbReference>
<dbReference type="NCBIfam" id="NF009069">
    <property type="entry name" value="PRK12404.1"/>
    <property type="match status" value="1"/>
</dbReference>
<dbReference type="NCBIfam" id="NF006160">
    <property type="entry name" value="PRK08304.1"/>
    <property type="match status" value="1"/>
</dbReference>
<dbReference type="InterPro" id="IPR016039">
    <property type="entry name" value="Thiolase-like"/>
</dbReference>